<evidence type="ECO:0000256" key="1">
    <source>
        <dbReference type="SAM" id="SignalP"/>
    </source>
</evidence>
<dbReference type="Gene3D" id="3.20.20.140">
    <property type="entry name" value="Metal-dependent hydrolases"/>
    <property type="match status" value="1"/>
</dbReference>
<keyword evidence="3" id="KW-1185">Reference proteome</keyword>
<feature type="chain" id="PRO_5045675443" evidence="1">
    <location>
        <begin position="22"/>
        <end position="744"/>
    </location>
</feature>
<keyword evidence="1" id="KW-0732">Signal</keyword>
<dbReference type="EMBL" id="JACXAJ010000002">
    <property type="protein sequence ID" value="MBD1396839.1"/>
    <property type="molecule type" value="Genomic_DNA"/>
</dbReference>
<feature type="signal peptide" evidence="1">
    <location>
        <begin position="1"/>
        <end position="21"/>
    </location>
</feature>
<proteinExistence type="predicted"/>
<accession>A0ABR7XEX5</accession>
<evidence type="ECO:0000313" key="2">
    <source>
        <dbReference type="EMBL" id="MBD1396839.1"/>
    </source>
</evidence>
<name>A0ABR7XEX5_9BACT</name>
<dbReference type="Proteomes" id="UP000625551">
    <property type="component" value="Unassembled WGS sequence"/>
</dbReference>
<sequence>MRKILIVQLVLLLKFSPASEAQDAFSSFSDLHIHPTYKHYNRPKTAEDMKLILAGSDTTGGKLRFTPELLAHFQSATPQQKAMSADNWESYLLSRKPRQRKALQRGLTSDLRNYDQASYAELKYTPGSILCNSFYPFEKQYALSFIKRLINGKLVSKMGMRRLRYYSTPAHAPLHDFLAEYYFSQLQDSVRPVHVTFPTALYQKDGETVGHGEPQQYYSQVKLVRDNGELRAALAHNAQLDSSDPDRVIISPMLMTIEGAQVLYGPLSGRKGYIGKPQNDNEHGQEKEIREELLSNVSLLKNLPHRLFFITLGHFAQNHVVGFAKTIDRDPESYQHRLPALLSKIPTVRNSIVNKEYDGFNDLHCQKLGLDVVKAFVDPTTTKYGKPTYIDVKHMDVKARIQYYYQRRRLEKELGIPIPIVASHFAVSGEKQAMAAATGLRPNFDRYQESEDPRAFYKKSILKGEDPVARAKYWREGVMEGRGYSRDLNSFERAMYQPLNFRDPTLLTSDATYDPFSGYDLAADKTAGWFYPWSLNLFDEEIIEINKSDGIIGLLLDPRQLGAFAPNYTEDYEKEMARRFQEISDSLPPEKLQELQLTPDNLKVIEYLKVEPLLRNIFYIVRLTSYQQAAERLPDTERNALNNYFFQYTPDDVTLRKAPWDIVALGSDYDGLIDPIDFAPTASYLPLLHRRMVVYAYIFAQLHAEDFHEPHRTGQPLITSLEDSRVKMQKLFYENGKKFILDYF</sequence>
<reference evidence="2 3" key="1">
    <citation type="submission" date="2020-09" db="EMBL/GenBank/DDBJ databases">
        <title>Genome sequencing and assembly of Pontibacter sp.</title>
        <authorList>
            <person name="Chhetri G."/>
        </authorList>
    </citation>
    <scope>NUCLEOTIDE SEQUENCE [LARGE SCALE GENOMIC DNA]</scope>
    <source>
        <strain evidence="2 3">JH31</strain>
    </source>
</reference>
<dbReference type="RefSeq" id="WP_191182980.1">
    <property type="nucleotide sequence ID" value="NZ_JACXAJ010000002.1"/>
</dbReference>
<evidence type="ECO:0000313" key="3">
    <source>
        <dbReference type="Proteomes" id="UP000625551"/>
    </source>
</evidence>
<organism evidence="2 3">
    <name type="scientific">Pontibacter aquaedesilientis</name>
    <dbReference type="NCBI Taxonomy" id="2766980"/>
    <lineage>
        <taxon>Bacteria</taxon>
        <taxon>Pseudomonadati</taxon>
        <taxon>Bacteroidota</taxon>
        <taxon>Cytophagia</taxon>
        <taxon>Cytophagales</taxon>
        <taxon>Hymenobacteraceae</taxon>
        <taxon>Pontibacter</taxon>
    </lineage>
</organism>
<comment type="caution">
    <text evidence="2">The sequence shown here is derived from an EMBL/GenBank/DDBJ whole genome shotgun (WGS) entry which is preliminary data.</text>
</comment>
<protein>
    <submittedName>
        <fullName evidence="2">Uncharacterized protein</fullName>
    </submittedName>
</protein>
<gene>
    <name evidence="2" type="ORF">H9Q13_06655</name>
</gene>